<dbReference type="SUPFAM" id="SSF55811">
    <property type="entry name" value="Nudix"/>
    <property type="match status" value="1"/>
</dbReference>
<comment type="cofactor">
    <cofactor evidence="1">
        <name>Mg(2+)</name>
        <dbReference type="ChEBI" id="CHEBI:18420"/>
    </cofactor>
</comment>
<dbReference type="PRINTS" id="PR00502">
    <property type="entry name" value="NUDIXFAMILY"/>
</dbReference>
<dbReference type="PROSITE" id="PS51462">
    <property type="entry name" value="NUDIX"/>
    <property type="match status" value="1"/>
</dbReference>
<evidence type="ECO:0000256" key="1">
    <source>
        <dbReference type="ARBA" id="ARBA00001946"/>
    </source>
</evidence>
<sequence length="154" mass="16647">MPEPGRPATPMKAMQRPLPAVIAVVVRGDAVLLVRRANPPDAGYWGFPGGKIDFGERIEDAALRELFEETGVRAQARSVFTAVDALDCSSDGAVRQHFVLIAVLCEWISGVPHAGDDALEAAWFEMNTLDPSMLVMSFGVMDVLRRARILAGQG</sequence>
<dbReference type="Pfam" id="PF00293">
    <property type="entry name" value="NUDIX"/>
    <property type="match status" value="1"/>
</dbReference>
<gene>
    <name evidence="5" type="ORF">HNO84_14020</name>
</gene>
<name>A0ABX2LZH0_9BURK</name>
<accession>A0ABX2LZH0</accession>
<comment type="caution">
    <text evidence="5">The sequence shown here is derived from an EMBL/GenBank/DDBJ whole genome shotgun (WGS) entry which is preliminary data.</text>
</comment>
<dbReference type="InterPro" id="IPR000086">
    <property type="entry name" value="NUDIX_hydrolase_dom"/>
</dbReference>
<dbReference type="PANTHER" id="PTHR43736:SF1">
    <property type="entry name" value="DIHYDRONEOPTERIN TRIPHOSPHATE DIPHOSPHATASE"/>
    <property type="match status" value="1"/>
</dbReference>
<evidence type="ECO:0000313" key="5">
    <source>
        <dbReference type="EMBL" id="NUU02718.1"/>
    </source>
</evidence>
<protein>
    <submittedName>
        <fullName evidence="5">NUDIX hydrolase</fullName>
    </submittedName>
</protein>
<reference evidence="5 6" key="1">
    <citation type="journal article" date="2020" name="Front. Plant Sci.">
        <title>Isolation of Rhizosphere Bacteria That Improve Quality and Water Stress Tolerance in Greenhouse Ornamentals.</title>
        <authorList>
            <person name="Nordstedt N.P."/>
            <person name="Jones M.L."/>
        </authorList>
    </citation>
    <scope>NUCLEOTIDE SEQUENCE [LARGE SCALE GENOMIC DNA]</scope>
    <source>
        <strain evidence="5 6">C6C2</strain>
    </source>
</reference>
<comment type="similarity">
    <text evidence="3">Belongs to the Nudix hydrolase family.</text>
</comment>
<proteinExistence type="inferred from homology"/>
<dbReference type="GO" id="GO:0016787">
    <property type="term" value="F:hydrolase activity"/>
    <property type="evidence" value="ECO:0007669"/>
    <property type="project" value="UniProtKB-KW"/>
</dbReference>
<evidence type="ECO:0000256" key="3">
    <source>
        <dbReference type="RuleBase" id="RU003476"/>
    </source>
</evidence>
<dbReference type="EMBL" id="JABFMT010000013">
    <property type="protein sequence ID" value="NUU02718.1"/>
    <property type="molecule type" value="Genomic_DNA"/>
</dbReference>
<evidence type="ECO:0000256" key="2">
    <source>
        <dbReference type="ARBA" id="ARBA00022801"/>
    </source>
</evidence>
<evidence type="ECO:0000259" key="4">
    <source>
        <dbReference type="PROSITE" id="PS51462"/>
    </source>
</evidence>
<dbReference type="PANTHER" id="PTHR43736">
    <property type="entry name" value="ADP-RIBOSE PYROPHOSPHATASE"/>
    <property type="match status" value="1"/>
</dbReference>
<dbReference type="CDD" id="cd04673">
    <property type="entry name" value="NUDIX_ADPRase"/>
    <property type="match status" value="1"/>
</dbReference>
<organism evidence="5 6">
    <name type="scientific">Herbaspirillum robiniae</name>
    <dbReference type="NCBI Taxonomy" id="2014887"/>
    <lineage>
        <taxon>Bacteria</taxon>
        <taxon>Pseudomonadati</taxon>
        <taxon>Pseudomonadota</taxon>
        <taxon>Betaproteobacteria</taxon>
        <taxon>Burkholderiales</taxon>
        <taxon>Oxalobacteraceae</taxon>
        <taxon>Herbaspirillum</taxon>
    </lineage>
</organism>
<dbReference type="PROSITE" id="PS00893">
    <property type="entry name" value="NUDIX_BOX"/>
    <property type="match status" value="1"/>
</dbReference>
<keyword evidence="2 3" id="KW-0378">Hydrolase</keyword>
<feature type="domain" description="Nudix hydrolase" evidence="4">
    <location>
        <begin position="15"/>
        <end position="148"/>
    </location>
</feature>
<dbReference type="Proteomes" id="UP000536746">
    <property type="component" value="Unassembled WGS sequence"/>
</dbReference>
<dbReference type="InterPro" id="IPR020476">
    <property type="entry name" value="Nudix_hydrolase"/>
</dbReference>
<dbReference type="Gene3D" id="3.90.79.10">
    <property type="entry name" value="Nucleoside Triphosphate Pyrophosphohydrolase"/>
    <property type="match status" value="1"/>
</dbReference>
<dbReference type="InterPro" id="IPR020084">
    <property type="entry name" value="NUDIX_hydrolase_CS"/>
</dbReference>
<dbReference type="InterPro" id="IPR015797">
    <property type="entry name" value="NUDIX_hydrolase-like_dom_sf"/>
</dbReference>
<evidence type="ECO:0000313" key="6">
    <source>
        <dbReference type="Proteomes" id="UP000536746"/>
    </source>
</evidence>
<keyword evidence="6" id="KW-1185">Reference proteome</keyword>